<feature type="transmembrane region" description="Helical" evidence="1">
    <location>
        <begin position="336"/>
        <end position="357"/>
    </location>
</feature>
<feature type="transmembrane region" description="Helical" evidence="1">
    <location>
        <begin position="304"/>
        <end position="324"/>
    </location>
</feature>
<dbReference type="STRING" id="573370.DMR_40630"/>
<organism evidence="2 3">
    <name type="scientific">Solidesulfovibrio magneticus (strain ATCC 700980 / DSM 13731 / RS-1)</name>
    <name type="common">Desulfovibrio magneticus</name>
    <dbReference type="NCBI Taxonomy" id="573370"/>
    <lineage>
        <taxon>Bacteria</taxon>
        <taxon>Pseudomonadati</taxon>
        <taxon>Thermodesulfobacteriota</taxon>
        <taxon>Desulfovibrionia</taxon>
        <taxon>Desulfovibrionales</taxon>
        <taxon>Desulfovibrionaceae</taxon>
        <taxon>Solidesulfovibrio</taxon>
    </lineage>
</organism>
<feature type="transmembrane region" description="Helical" evidence="1">
    <location>
        <begin position="239"/>
        <end position="261"/>
    </location>
</feature>
<accession>C4XP53</accession>
<feature type="transmembrane region" description="Helical" evidence="1">
    <location>
        <begin position="369"/>
        <end position="388"/>
    </location>
</feature>
<protein>
    <submittedName>
        <fullName evidence="2">Hypothetical membrane protein</fullName>
    </submittedName>
</protein>
<keyword evidence="1" id="KW-1133">Transmembrane helix</keyword>
<dbReference type="AlphaFoldDB" id="C4XP53"/>
<dbReference type="EMBL" id="AP010904">
    <property type="protein sequence ID" value="BAH77554.1"/>
    <property type="molecule type" value="Genomic_DNA"/>
</dbReference>
<evidence type="ECO:0000313" key="2">
    <source>
        <dbReference type="EMBL" id="BAH77554.1"/>
    </source>
</evidence>
<keyword evidence="1" id="KW-0472">Membrane</keyword>
<feature type="transmembrane region" description="Helical" evidence="1">
    <location>
        <begin position="273"/>
        <end position="292"/>
    </location>
</feature>
<gene>
    <name evidence="2" type="ordered locus">DMR_40630</name>
</gene>
<feature type="transmembrane region" description="Helical" evidence="1">
    <location>
        <begin position="208"/>
        <end position="233"/>
    </location>
</feature>
<keyword evidence="1" id="KW-0812">Transmembrane</keyword>
<feature type="transmembrane region" description="Helical" evidence="1">
    <location>
        <begin position="40"/>
        <end position="62"/>
    </location>
</feature>
<dbReference type="eggNOG" id="ENOG502Z9WN">
    <property type="taxonomic scope" value="Bacteria"/>
</dbReference>
<feature type="transmembrane region" description="Helical" evidence="1">
    <location>
        <begin position="74"/>
        <end position="93"/>
    </location>
</feature>
<evidence type="ECO:0000313" key="3">
    <source>
        <dbReference type="Proteomes" id="UP000009071"/>
    </source>
</evidence>
<dbReference type="KEGG" id="dma:DMR_40630"/>
<reference evidence="2 3" key="1">
    <citation type="journal article" date="2009" name="Genome Res.">
        <title>Whole genome sequence of Desulfovibrio magneticus strain RS-1 revealed common gene clusters in magnetotactic bacteria.</title>
        <authorList>
            <person name="Nakazawa H."/>
            <person name="Arakaki A."/>
            <person name="Narita-Yamada S."/>
            <person name="Yashiro I."/>
            <person name="Jinno K."/>
            <person name="Aoki N."/>
            <person name="Tsuruyama A."/>
            <person name="Okamura Y."/>
            <person name="Tanikawa S."/>
            <person name="Fujita N."/>
            <person name="Takeyama H."/>
            <person name="Matsunaga T."/>
        </authorList>
    </citation>
    <scope>NUCLEOTIDE SEQUENCE [LARGE SCALE GENOMIC DNA]</scope>
    <source>
        <strain evidence="3">ATCC 700980 / DSM 13731 / RS-1</strain>
    </source>
</reference>
<feature type="transmembrane region" description="Helical" evidence="1">
    <location>
        <begin position="395"/>
        <end position="414"/>
    </location>
</feature>
<proteinExistence type="predicted"/>
<dbReference type="HOGENOM" id="CLU_024681_0_0_7"/>
<dbReference type="Proteomes" id="UP000009071">
    <property type="component" value="Chromosome"/>
</dbReference>
<sequence length="585" mass="63318">MASCSDATFGFIFLGQEFGGAMRVVMEYLRAAWLSHLSSLAGLAAAGLVAAGYVALAVYGGWINYSIVPYLDTYDVLPIIFGGASSLAGWFALHNEHRILATKALLWVDYVLFQGAGVFLIVMNFVLMAFIAGGFFFFLRKAGGWGRANLPLYILLSVLPAFSFIQKENIVWEFQSQFFLVSLLPMASCALLLSFLERREVRANRVFGYLLSSALLAVLSVLNMGNGILFFGVYIVVLWAFRIIGGLGLAGCCLAALVYQLHSGTGSTNVHAMLEAFSAKTAKFLFYVPSALGNFSEKTLGQTGATIMGTCLLACCIYLVFAAARAIAKNRRRKNVTVLAAALAAYVCLSVLAATVARIDLADPFVSRYSTLSLMVFVMCLVGVLSCLESDRARRTLLAGAALVSLGLLGPWQLTVLQDMRPMDRLVAGLCYAYGIDDAEMRGIPHFNASKLEVAVALMKREKTGFVAAHPYALAEISTEAWTVPPGFVQIAGRIDAVKPVGSQGRYAFVTGWALEYKRKRVPPYVYIADGEKRVVGFAVVGAWRQELASPLGREAELSGLAGYVQRTALTKTDNLQFYCPAAGL</sequence>
<feature type="transmembrane region" description="Helical" evidence="1">
    <location>
        <begin position="150"/>
        <end position="166"/>
    </location>
</feature>
<feature type="transmembrane region" description="Helical" evidence="1">
    <location>
        <begin position="113"/>
        <end position="138"/>
    </location>
</feature>
<evidence type="ECO:0000256" key="1">
    <source>
        <dbReference type="SAM" id="Phobius"/>
    </source>
</evidence>
<feature type="transmembrane region" description="Helical" evidence="1">
    <location>
        <begin position="178"/>
        <end position="196"/>
    </location>
</feature>
<name>C4XP53_SOLM1</name>
<keyword evidence="3" id="KW-1185">Reference proteome</keyword>